<dbReference type="RefSeq" id="XP_034010064.1">
    <property type="nucleotide sequence ID" value="XM_034158142.1"/>
</dbReference>
<proteinExistence type="predicted"/>
<reference evidence="1 2" key="1">
    <citation type="submission" date="2019-07" db="EMBL/GenBank/DDBJ databases">
        <title>Genome assembly of two rare yeast pathogens: Diutina rugosa and Trichomonascus ciferrii.</title>
        <authorList>
            <person name="Mixao V."/>
            <person name="Saus E."/>
            <person name="Hansen A."/>
            <person name="Lass-Flor C."/>
            <person name="Gabaldon T."/>
        </authorList>
    </citation>
    <scope>NUCLEOTIDE SEQUENCE [LARGE SCALE GENOMIC DNA]</scope>
    <source>
        <strain evidence="1 2">CBS 613</strain>
    </source>
</reference>
<dbReference type="GeneID" id="54783839"/>
<evidence type="ECO:0000313" key="2">
    <source>
        <dbReference type="Proteomes" id="UP000449547"/>
    </source>
</evidence>
<dbReference type="Proteomes" id="UP000449547">
    <property type="component" value="Unassembled WGS sequence"/>
</dbReference>
<dbReference type="EMBL" id="SWFT01000155">
    <property type="protein sequence ID" value="KAA8897589.1"/>
    <property type="molecule type" value="Genomic_DNA"/>
</dbReference>
<dbReference type="VEuPathDB" id="FungiDB:DIURU_005188"/>
<dbReference type="PANTHER" id="PTHR34365">
    <property type="entry name" value="ENOLASE (DUF1399)"/>
    <property type="match status" value="1"/>
</dbReference>
<sequence length="694" mass="78319">MRSGDSQSTEDTAVDADPLAPQWSLDRLSQIDLGEMSAVTTRVSFSNPDFGYILANASGDNYAFHRYANGTVYGSMPTVPEVTAHLKLLRAFQELKRSVSGDDCETPQSIKKWQVFVSQAVRRFVMFITGLQRRLQKPTNPKFNQSESATFDDAIAVDPDFVTLISTSLPPLDVVMVWHAFMLSPRSYYDHFARAQFLQFALMPMPVHVIADAIDPISFSYRPSQQVRDNYLEIINAVGSHPTDFIYDIEAQDTNGLVVDVYCPICDKLITKAPLSNDENTGFADRDFECPIPEDSPCQHKIAGSITHAELQKRMLYADVLRRRPLAGLFKYFSNRICLDRQKSMRSDSAQRQLQKRVSKLVMSPQFVRRSLTEFMKHELPRFCEKPIITLLRTYLMANPLHLTVDGSFSVWDDLVGAVLRQERFTVKMTQLDWLHNQLLKKTIAESIIRYSRYLNLLTRTDHQRMLVPTLDIDLIWHTHQLSPYFYYQECMSSSLGAVIDHDDKVEEARLDSGFKDTASLYYTKFKEPYLICFCKYCSQIRHTQQKSPGVQILSTLGKKPPGQHDHELAQHPLFSPQMGLTHISHHNAIAMPTYSARQARKHLESRYKGQLPWAAPQPGSSVASSSANSGGNPVSVAGAEYYVLPPFAPIHFDSRHFYEGLCCTIRDQGPNCSGVSGCSGSVGGDTGNGQRIV</sequence>
<evidence type="ECO:0000313" key="1">
    <source>
        <dbReference type="EMBL" id="KAA8897589.1"/>
    </source>
</evidence>
<name>A0A642ULH3_DIURU</name>
<comment type="caution">
    <text evidence="1">The sequence shown here is derived from an EMBL/GenBank/DDBJ whole genome shotgun (WGS) entry which is preliminary data.</text>
</comment>
<gene>
    <name evidence="1" type="ORF">DIURU_005188</name>
</gene>
<protein>
    <submittedName>
        <fullName evidence="1">Uncharacterized protein</fullName>
    </submittedName>
</protein>
<organism evidence="1 2">
    <name type="scientific">Diutina rugosa</name>
    <name type="common">Yeast</name>
    <name type="synonym">Candida rugosa</name>
    <dbReference type="NCBI Taxonomy" id="5481"/>
    <lineage>
        <taxon>Eukaryota</taxon>
        <taxon>Fungi</taxon>
        <taxon>Dikarya</taxon>
        <taxon>Ascomycota</taxon>
        <taxon>Saccharomycotina</taxon>
        <taxon>Pichiomycetes</taxon>
        <taxon>Debaryomycetaceae</taxon>
        <taxon>Diutina</taxon>
    </lineage>
</organism>
<dbReference type="Pfam" id="PF07173">
    <property type="entry name" value="GRDP-like"/>
    <property type="match status" value="1"/>
</dbReference>
<dbReference type="InterPro" id="IPR009836">
    <property type="entry name" value="GRDP-like"/>
</dbReference>
<dbReference type="AlphaFoldDB" id="A0A642ULH3"/>
<dbReference type="OrthoDB" id="2684236at2759"/>
<dbReference type="OMA" id="YCEAIRA"/>
<accession>A0A642ULH3</accession>
<dbReference type="PANTHER" id="PTHR34365:SF7">
    <property type="entry name" value="GLYCINE-RICH DOMAIN-CONTAINING PROTEIN 1"/>
    <property type="match status" value="1"/>
</dbReference>
<keyword evidence="2" id="KW-1185">Reference proteome</keyword>